<dbReference type="OrthoDB" id="8300214at2759"/>
<accession>A0A0L8I7K5</accession>
<feature type="compositionally biased region" description="Basic and acidic residues" evidence="1">
    <location>
        <begin position="175"/>
        <end position="192"/>
    </location>
</feature>
<evidence type="ECO:0008006" key="3">
    <source>
        <dbReference type="Google" id="ProtNLM"/>
    </source>
</evidence>
<protein>
    <recommendedName>
        <fullName evidence="3">Peptidase A2 domain-containing protein</fullName>
    </recommendedName>
</protein>
<feature type="region of interest" description="Disordered" evidence="1">
    <location>
        <begin position="163"/>
        <end position="198"/>
    </location>
</feature>
<evidence type="ECO:0000256" key="1">
    <source>
        <dbReference type="SAM" id="MobiDB-lite"/>
    </source>
</evidence>
<dbReference type="PANTHER" id="PTHR45823:SF1">
    <property type="entry name" value="T-SNARE COILED-COIL HOMOLOGY DOMAIN-CONTAINING PROTEIN"/>
    <property type="match status" value="1"/>
</dbReference>
<organism evidence="2">
    <name type="scientific">Octopus bimaculoides</name>
    <name type="common">California two-spotted octopus</name>
    <dbReference type="NCBI Taxonomy" id="37653"/>
    <lineage>
        <taxon>Eukaryota</taxon>
        <taxon>Metazoa</taxon>
        <taxon>Spiralia</taxon>
        <taxon>Lophotrochozoa</taxon>
        <taxon>Mollusca</taxon>
        <taxon>Cephalopoda</taxon>
        <taxon>Coleoidea</taxon>
        <taxon>Octopodiformes</taxon>
        <taxon>Octopoda</taxon>
        <taxon>Incirrata</taxon>
        <taxon>Octopodidae</taxon>
        <taxon>Octopus</taxon>
    </lineage>
</organism>
<evidence type="ECO:0000313" key="2">
    <source>
        <dbReference type="EMBL" id="KOF97005.1"/>
    </source>
</evidence>
<reference evidence="2" key="1">
    <citation type="submission" date="2015-07" db="EMBL/GenBank/DDBJ databases">
        <title>MeaNS - Measles Nucleotide Surveillance Program.</title>
        <authorList>
            <person name="Tran T."/>
            <person name="Druce J."/>
        </authorList>
    </citation>
    <scope>NUCLEOTIDE SEQUENCE</scope>
    <source>
        <strain evidence="2">UCB-OBI-ISO-001</strain>
        <tissue evidence="2">Gonad</tissue>
    </source>
</reference>
<dbReference type="Gene3D" id="2.40.70.10">
    <property type="entry name" value="Acid Proteases"/>
    <property type="match status" value="1"/>
</dbReference>
<dbReference type="STRING" id="37653.A0A0L8I7K5"/>
<dbReference type="EMBL" id="KQ416430">
    <property type="protein sequence ID" value="KOF97005.1"/>
    <property type="molecule type" value="Genomic_DNA"/>
</dbReference>
<name>A0A0L8I7K5_OCTBM</name>
<gene>
    <name evidence="2" type="ORF">OCBIM_22032370mg</name>
</gene>
<dbReference type="InterPro" id="IPR021109">
    <property type="entry name" value="Peptidase_aspartic_dom_sf"/>
</dbReference>
<dbReference type="SUPFAM" id="SSF50630">
    <property type="entry name" value="Acid proteases"/>
    <property type="match status" value="1"/>
</dbReference>
<sequence length="424" mass="46679">MLADQNDWDEGQRAVQLATSLKGPALEVLGQLSKADRDRYSALVEVLQRKYGTMRQSEMYRARFRTRVRARGEPLQQLAKDLESMVHKAYPTATPDLLSLLLKEQFIDALDTANLKVQVKQTRPGTMQEALARALEFESYVKSSTGNFRVSCSSGFQAKRGKVHEAEGLGNSHGPSERNEEMTARRSKEAPHSRRRAGSVIDSIRVSGRVNGRTCSLVIDSASGQTFGRPDVLQHLDLPESSQQLCGVTGHCTELRGPVNVQVVVAGLEVVLPVYVVEMEDPCILGLDYLALMPCQLNLCSMKLLVQGRPVPVKVVKRIPPGIEVRALRTTVIPPKSEKLLQCRVSDPFDGCLGLVEPDRRSKMKAGVTVGRTLVEAGADEVLVVAANFSTAAQKICKGRIVGLCQAVDQRQGQLRNCRRKVER</sequence>
<dbReference type="AlphaFoldDB" id="A0A0L8I7K5"/>
<dbReference type="PANTHER" id="PTHR45823">
    <property type="entry name" value="T-SNARE COILED-COIL HOMOLOGY DOMAIN-CONTAINING PROTEIN"/>
    <property type="match status" value="1"/>
</dbReference>
<proteinExistence type="predicted"/>